<name>A0A9P0EEF6_NEZVI</name>
<protein>
    <recommendedName>
        <fullName evidence="2">Helicase C-terminal domain-containing protein</fullName>
    </recommendedName>
</protein>
<evidence type="ECO:0000256" key="1">
    <source>
        <dbReference type="SAM" id="MobiDB-lite"/>
    </source>
</evidence>
<dbReference type="AlphaFoldDB" id="A0A9P0EEF6"/>
<dbReference type="Pfam" id="PF00271">
    <property type="entry name" value="Helicase_C"/>
    <property type="match status" value="1"/>
</dbReference>
<reference evidence="3" key="1">
    <citation type="submission" date="2022-01" db="EMBL/GenBank/DDBJ databases">
        <authorList>
            <person name="King R."/>
        </authorList>
    </citation>
    <scope>NUCLEOTIDE SEQUENCE</scope>
</reference>
<keyword evidence="4" id="KW-1185">Reference proteome</keyword>
<dbReference type="PROSITE" id="PS51194">
    <property type="entry name" value="HELICASE_CTER"/>
    <property type="match status" value="1"/>
</dbReference>
<gene>
    <name evidence="3" type="ORF">NEZAVI_LOCUS4099</name>
</gene>
<proteinExistence type="predicted"/>
<evidence type="ECO:0000313" key="4">
    <source>
        <dbReference type="Proteomes" id="UP001152798"/>
    </source>
</evidence>
<organism evidence="3 4">
    <name type="scientific">Nezara viridula</name>
    <name type="common">Southern green stink bug</name>
    <name type="synonym">Cimex viridulus</name>
    <dbReference type="NCBI Taxonomy" id="85310"/>
    <lineage>
        <taxon>Eukaryota</taxon>
        <taxon>Metazoa</taxon>
        <taxon>Ecdysozoa</taxon>
        <taxon>Arthropoda</taxon>
        <taxon>Hexapoda</taxon>
        <taxon>Insecta</taxon>
        <taxon>Pterygota</taxon>
        <taxon>Neoptera</taxon>
        <taxon>Paraneoptera</taxon>
        <taxon>Hemiptera</taxon>
        <taxon>Heteroptera</taxon>
        <taxon>Panheteroptera</taxon>
        <taxon>Pentatomomorpha</taxon>
        <taxon>Pentatomoidea</taxon>
        <taxon>Pentatomidae</taxon>
        <taxon>Pentatominae</taxon>
        <taxon>Nezara</taxon>
    </lineage>
</organism>
<accession>A0A9P0EEF6</accession>
<dbReference type="InterPro" id="IPR027417">
    <property type="entry name" value="P-loop_NTPase"/>
</dbReference>
<feature type="region of interest" description="Disordered" evidence="1">
    <location>
        <begin position="81"/>
        <end position="116"/>
    </location>
</feature>
<sequence>MPTLVATAVAARGLDIKNVAHVVNFDMPSTLEEYVRRIGRTGRIGNRGKATSFYDPDTDGHLIEGLTRILQESDQVIPTFFEGANDSSSSFKSHGGGRGSQNFGGQDVRQGEVNKN</sequence>
<dbReference type="Gene3D" id="3.40.50.300">
    <property type="entry name" value="P-loop containing nucleotide triphosphate hydrolases"/>
    <property type="match status" value="1"/>
</dbReference>
<evidence type="ECO:0000259" key="2">
    <source>
        <dbReference type="PROSITE" id="PS51194"/>
    </source>
</evidence>
<dbReference type="CDD" id="cd18787">
    <property type="entry name" value="SF2_C_DEAD"/>
    <property type="match status" value="1"/>
</dbReference>
<feature type="domain" description="Helicase C-terminal" evidence="2">
    <location>
        <begin position="1"/>
        <end position="85"/>
    </location>
</feature>
<dbReference type="OrthoDB" id="196131at2759"/>
<dbReference type="SUPFAM" id="SSF52540">
    <property type="entry name" value="P-loop containing nucleoside triphosphate hydrolases"/>
    <property type="match status" value="1"/>
</dbReference>
<dbReference type="PANTHER" id="PTHR47958">
    <property type="entry name" value="ATP-DEPENDENT RNA HELICASE DBP3"/>
    <property type="match status" value="1"/>
</dbReference>
<dbReference type="Proteomes" id="UP001152798">
    <property type="component" value="Chromosome 2"/>
</dbReference>
<dbReference type="InterPro" id="IPR001650">
    <property type="entry name" value="Helicase_C-like"/>
</dbReference>
<evidence type="ECO:0000313" key="3">
    <source>
        <dbReference type="EMBL" id="CAH1393424.1"/>
    </source>
</evidence>
<dbReference type="EMBL" id="OV725078">
    <property type="protein sequence ID" value="CAH1393424.1"/>
    <property type="molecule type" value="Genomic_DNA"/>
</dbReference>